<name>A0AC35GT33_9BILA</name>
<evidence type="ECO:0000313" key="2">
    <source>
        <dbReference type="WBParaSite" id="PS1159_v2.g8432.t1"/>
    </source>
</evidence>
<protein>
    <submittedName>
        <fullName evidence="2">Major facilitator superfamily (MFS) profile domain-containing protein</fullName>
    </submittedName>
</protein>
<evidence type="ECO:0000313" key="1">
    <source>
        <dbReference type="Proteomes" id="UP000887580"/>
    </source>
</evidence>
<proteinExistence type="predicted"/>
<sequence>MAERYHEVRGRGRTMTTARTRARTSSINVVSENFGATDPFGIIFEEDEVLERKYTNATAVRSRLNTIRSSIYTIKQEELKGEILDNEPKTNWASIYTLTLVTIFNGMQFSVFFASLWPFLHTVDPTASATFFGLITSGYCLAQTITGPIFGLWMNKSGSVKPPLTTGIIIMALGNVLYAFIEEFPETNRRWAMLAARAAVGAGSGCLGVMRAYGATASTLNDRARAVTFVSAAFVIGLTVGPGLQVAFTPFGYPGKVKIGPIRIDEYTSPAIFAVLVDAASVCVLIFFFKEHYAGLMIKQDKEDPYFVLPSFKRLPAGICIFTQFCMMFVITNTEAIGSMYSIAMFDWTNSDAVFYTGLIQMVGGVVSLFTYLAFAFRLGRYVSQSRERLAVILAICSALIYHVITFPFPFLPNKVHQEIVLNNDGKNETVGCLDSYGWCDYTRKVPFWLYAITNVICMSLAFPVLNISMSTLFSKILGNRKQGTMQSVSLMAGSFARTIGPLLMTTIFEKYGPMLIWGIEIIVLASCVSLWIIFYYKIIPLDCDPDLQPGEYYKYKKGYKYRF</sequence>
<reference evidence="2" key="1">
    <citation type="submission" date="2022-11" db="UniProtKB">
        <authorList>
            <consortium name="WormBaseParasite"/>
        </authorList>
    </citation>
    <scope>IDENTIFICATION</scope>
</reference>
<dbReference type="WBParaSite" id="PS1159_v2.g8432.t1">
    <property type="protein sequence ID" value="PS1159_v2.g8432.t1"/>
    <property type="gene ID" value="PS1159_v2.g8432"/>
</dbReference>
<accession>A0AC35GT33</accession>
<dbReference type="Proteomes" id="UP000887580">
    <property type="component" value="Unplaced"/>
</dbReference>
<organism evidence="1 2">
    <name type="scientific">Panagrolaimus sp. PS1159</name>
    <dbReference type="NCBI Taxonomy" id="55785"/>
    <lineage>
        <taxon>Eukaryota</taxon>
        <taxon>Metazoa</taxon>
        <taxon>Ecdysozoa</taxon>
        <taxon>Nematoda</taxon>
        <taxon>Chromadorea</taxon>
        <taxon>Rhabditida</taxon>
        <taxon>Tylenchina</taxon>
        <taxon>Panagrolaimomorpha</taxon>
        <taxon>Panagrolaimoidea</taxon>
        <taxon>Panagrolaimidae</taxon>
        <taxon>Panagrolaimus</taxon>
    </lineage>
</organism>